<name>A0A7S3LMJ9_9STRA</name>
<reference evidence="1" key="1">
    <citation type="submission" date="2021-01" db="EMBL/GenBank/DDBJ databases">
        <authorList>
            <person name="Corre E."/>
            <person name="Pelletier E."/>
            <person name="Niang G."/>
            <person name="Scheremetjew M."/>
            <person name="Finn R."/>
            <person name="Kale V."/>
            <person name="Holt S."/>
            <person name="Cochrane G."/>
            <person name="Meng A."/>
            <person name="Brown T."/>
            <person name="Cohen L."/>
        </authorList>
    </citation>
    <scope>NUCLEOTIDE SEQUENCE</scope>
    <source>
        <strain evidence="1">GSBS06</strain>
    </source>
</reference>
<evidence type="ECO:0000313" key="1">
    <source>
        <dbReference type="EMBL" id="CAE0436158.1"/>
    </source>
</evidence>
<dbReference type="EMBL" id="HBIN01008651">
    <property type="protein sequence ID" value="CAE0436158.1"/>
    <property type="molecule type" value="Transcribed_RNA"/>
</dbReference>
<proteinExistence type="predicted"/>
<sequence length="147" mass="16242">MEGKHQQQDSLSVESRFTTEEFRCPSTSDYFVSTVKHGKSWETGPKNPEGMLFDASNMPLLCSAVSPSGTECVVGGSDHGLRVFDVICFKARKNETYTPSKRVIQTGLLLLPTAQMVQYSVQVRRVHICILFASIGKVPSSPTCKPR</sequence>
<dbReference type="AlphaFoldDB" id="A0A7S3LMJ9"/>
<protein>
    <submittedName>
        <fullName evidence="1">Uncharacterized protein</fullName>
    </submittedName>
</protein>
<organism evidence="1">
    <name type="scientific">Aplanochytrium stocchinoi</name>
    <dbReference type="NCBI Taxonomy" id="215587"/>
    <lineage>
        <taxon>Eukaryota</taxon>
        <taxon>Sar</taxon>
        <taxon>Stramenopiles</taxon>
        <taxon>Bigyra</taxon>
        <taxon>Labyrinthulomycetes</taxon>
        <taxon>Thraustochytrida</taxon>
        <taxon>Thraustochytriidae</taxon>
        <taxon>Aplanochytrium</taxon>
    </lineage>
</organism>
<gene>
    <name evidence="1" type="ORF">ASTO00021_LOCUS6429</name>
</gene>
<accession>A0A7S3LMJ9</accession>